<reference evidence="2" key="1">
    <citation type="journal article" date="2019" name="BMC Genomics">
        <title>A new reference genome for Sorghum bicolor reveals high levels of sequence similarity between sweet and grain genotypes: implications for the genetics of sugar metabolism.</title>
        <authorList>
            <person name="Cooper E.A."/>
            <person name="Brenton Z.W."/>
            <person name="Flinn B.S."/>
            <person name="Jenkins J."/>
            <person name="Shu S."/>
            <person name="Flowers D."/>
            <person name="Luo F."/>
            <person name="Wang Y."/>
            <person name="Xia P."/>
            <person name="Barry K."/>
            <person name="Daum C."/>
            <person name="Lipzen A."/>
            <person name="Yoshinaga Y."/>
            <person name="Schmutz J."/>
            <person name="Saski C."/>
            <person name="Vermerris W."/>
            <person name="Kresovich S."/>
        </authorList>
    </citation>
    <scope>NUCLEOTIDE SEQUENCE</scope>
</reference>
<sequence length="121" mass="12950">MWGGGAEETPVPPAHRPLRQMSISRRHLRPLASPPPRTFLAPSLSLLLSTPQIPVAIGRGCGFEGAVEGEHRLLLLGSAPARSTHQGRPSYLPPSPPPRLLPTLLADLVCVRLRSRPGAPL</sequence>
<gene>
    <name evidence="2" type="ORF">BDA96_05G109700</name>
</gene>
<dbReference type="AlphaFoldDB" id="A0A921QWB4"/>
<organism evidence="2 3">
    <name type="scientific">Sorghum bicolor</name>
    <name type="common">Sorghum</name>
    <name type="synonym">Sorghum vulgare</name>
    <dbReference type="NCBI Taxonomy" id="4558"/>
    <lineage>
        <taxon>Eukaryota</taxon>
        <taxon>Viridiplantae</taxon>
        <taxon>Streptophyta</taxon>
        <taxon>Embryophyta</taxon>
        <taxon>Tracheophyta</taxon>
        <taxon>Spermatophyta</taxon>
        <taxon>Magnoliopsida</taxon>
        <taxon>Liliopsida</taxon>
        <taxon>Poales</taxon>
        <taxon>Poaceae</taxon>
        <taxon>PACMAD clade</taxon>
        <taxon>Panicoideae</taxon>
        <taxon>Andropogonodae</taxon>
        <taxon>Andropogoneae</taxon>
        <taxon>Sorghinae</taxon>
        <taxon>Sorghum</taxon>
    </lineage>
</organism>
<proteinExistence type="predicted"/>
<accession>A0A921QWB4</accession>
<name>A0A921QWB4_SORBI</name>
<feature type="region of interest" description="Disordered" evidence="1">
    <location>
        <begin position="1"/>
        <end position="34"/>
    </location>
</feature>
<evidence type="ECO:0000256" key="1">
    <source>
        <dbReference type="SAM" id="MobiDB-lite"/>
    </source>
</evidence>
<dbReference type="Proteomes" id="UP000807115">
    <property type="component" value="Chromosome 5"/>
</dbReference>
<protein>
    <submittedName>
        <fullName evidence="2">Uncharacterized protein</fullName>
    </submittedName>
</protein>
<dbReference type="EMBL" id="CM027684">
    <property type="protein sequence ID" value="KAG0529568.1"/>
    <property type="molecule type" value="Genomic_DNA"/>
</dbReference>
<comment type="caution">
    <text evidence="2">The sequence shown here is derived from an EMBL/GenBank/DDBJ whole genome shotgun (WGS) entry which is preliminary data.</text>
</comment>
<reference evidence="2" key="2">
    <citation type="submission" date="2020-10" db="EMBL/GenBank/DDBJ databases">
        <authorList>
            <person name="Cooper E.A."/>
            <person name="Brenton Z.W."/>
            <person name="Flinn B.S."/>
            <person name="Jenkins J."/>
            <person name="Shu S."/>
            <person name="Flowers D."/>
            <person name="Luo F."/>
            <person name="Wang Y."/>
            <person name="Xia P."/>
            <person name="Barry K."/>
            <person name="Daum C."/>
            <person name="Lipzen A."/>
            <person name="Yoshinaga Y."/>
            <person name="Schmutz J."/>
            <person name="Saski C."/>
            <person name="Vermerris W."/>
            <person name="Kresovich S."/>
        </authorList>
    </citation>
    <scope>NUCLEOTIDE SEQUENCE</scope>
</reference>
<evidence type="ECO:0000313" key="3">
    <source>
        <dbReference type="Proteomes" id="UP000807115"/>
    </source>
</evidence>
<evidence type="ECO:0000313" key="2">
    <source>
        <dbReference type="EMBL" id="KAG0529568.1"/>
    </source>
</evidence>